<dbReference type="AlphaFoldDB" id="A0A914WXC6"/>
<accession>A0A914WXC6</accession>
<dbReference type="Proteomes" id="UP000887566">
    <property type="component" value="Unplaced"/>
</dbReference>
<evidence type="ECO:0000256" key="2">
    <source>
        <dbReference type="ARBA" id="ARBA00007884"/>
    </source>
</evidence>
<dbReference type="InterPro" id="IPR008979">
    <property type="entry name" value="Galactose-bd-like_sf"/>
</dbReference>
<dbReference type="PANTHER" id="PTHR13194">
    <property type="entry name" value="COMPLEX I INTERMEDIATE-ASSOCIATED PROTEIN 30"/>
    <property type="match status" value="1"/>
</dbReference>
<dbReference type="WBParaSite" id="PSAMB.scaffold560size47201.g6980.t1">
    <property type="protein sequence ID" value="PSAMB.scaffold560size47201.g6980.t1"/>
    <property type="gene ID" value="PSAMB.scaffold560size47201.g6980"/>
</dbReference>
<dbReference type="GO" id="GO:0005739">
    <property type="term" value="C:mitochondrion"/>
    <property type="evidence" value="ECO:0007669"/>
    <property type="project" value="UniProtKB-SubCell"/>
</dbReference>
<dbReference type="Pfam" id="PF08547">
    <property type="entry name" value="CIA30"/>
    <property type="match status" value="1"/>
</dbReference>
<name>A0A914WXC6_9BILA</name>
<dbReference type="GO" id="GO:0051082">
    <property type="term" value="F:unfolded protein binding"/>
    <property type="evidence" value="ECO:0007669"/>
    <property type="project" value="TreeGrafter"/>
</dbReference>
<proteinExistence type="inferred from homology"/>
<dbReference type="SUPFAM" id="SSF49785">
    <property type="entry name" value="Galactose-binding domain-like"/>
    <property type="match status" value="1"/>
</dbReference>
<dbReference type="InterPro" id="IPR013857">
    <property type="entry name" value="NADH-UbQ_OxRdtase-assoc_prot30"/>
</dbReference>
<evidence type="ECO:0000313" key="7">
    <source>
        <dbReference type="WBParaSite" id="PSAMB.scaffold560size47201.g6980.t1"/>
    </source>
</evidence>
<evidence type="ECO:0000256" key="1">
    <source>
        <dbReference type="ARBA" id="ARBA00004173"/>
    </source>
</evidence>
<dbReference type="InterPro" id="IPR039131">
    <property type="entry name" value="NDUFAF1"/>
</dbReference>
<comment type="subcellular location">
    <subcellularLocation>
        <location evidence="1">Mitochondrion</location>
    </subcellularLocation>
</comment>
<dbReference type="GO" id="GO:0006120">
    <property type="term" value="P:mitochondrial electron transport, NADH to ubiquinone"/>
    <property type="evidence" value="ECO:0007669"/>
    <property type="project" value="TreeGrafter"/>
</dbReference>
<feature type="domain" description="NADH:ubiquinone oxidoreductase intermediate-associated protein 30" evidence="5">
    <location>
        <begin position="112"/>
        <end position="284"/>
    </location>
</feature>
<evidence type="ECO:0000259" key="5">
    <source>
        <dbReference type="Pfam" id="PF08547"/>
    </source>
</evidence>
<sequence>MSPPVPAKVGKKEGSEKLSLHERMDHQMKKARSESRLYYKEPVGIFYPNEQGQSGYEPDVPMKDLMEFLPEAYRITKKKIKEDISDFYKSLDRAELYEPLWMQDGEVRIEYRFDTQEEIDKWKTGSDSAWNEGFSTCELVPTQNNTVLFRGRLDSRIPMTGHTERAGWAAFKYSDRRSFNRKRYFTRWQNFTHIVIKCRGDGRTYKVNLSTPMHFDVTWGDLHSFYLHTHGGPYWQIAKIPFSKLVRNVYGRIQDRQHRVPHQNVSSLGIAIMDRIDGEFSLEVDWIGVYNDTSHHEKFAYENYIQPIISPVGI</sequence>
<keyword evidence="4" id="KW-0143">Chaperone</keyword>
<organism evidence="6 7">
    <name type="scientific">Plectus sambesii</name>
    <dbReference type="NCBI Taxonomy" id="2011161"/>
    <lineage>
        <taxon>Eukaryota</taxon>
        <taxon>Metazoa</taxon>
        <taxon>Ecdysozoa</taxon>
        <taxon>Nematoda</taxon>
        <taxon>Chromadorea</taxon>
        <taxon>Plectida</taxon>
        <taxon>Plectina</taxon>
        <taxon>Plectoidea</taxon>
        <taxon>Plectidae</taxon>
        <taxon>Plectus</taxon>
    </lineage>
</organism>
<keyword evidence="6" id="KW-1185">Reference proteome</keyword>
<dbReference type="PANTHER" id="PTHR13194:SF18">
    <property type="entry name" value="COMPLEX I INTERMEDIATE-ASSOCIATED PROTEIN 30, MITOCHONDRIAL"/>
    <property type="match status" value="1"/>
</dbReference>
<dbReference type="GO" id="GO:0032981">
    <property type="term" value="P:mitochondrial respiratory chain complex I assembly"/>
    <property type="evidence" value="ECO:0007669"/>
    <property type="project" value="TreeGrafter"/>
</dbReference>
<reference evidence="7" key="1">
    <citation type="submission" date="2022-11" db="UniProtKB">
        <authorList>
            <consortium name="WormBaseParasite"/>
        </authorList>
    </citation>
    <scope>IDENTIFICATION</scope>
</reference>
<evidence type="ECO:0000313" key="6">
    <source>
        <dbReference type="Proteomes" id="UP000887566"/>
    </source>
</evidence>
<comment type="similarity">
    <text evidence="2">Belongs to the CIA30 family.</text>
</comment>
<evidence type="ECO:0000256" key="3">
    <source>
        <dbReference type="ARBA" id="ARBA00023128"/>
    </source>
</evidence>
<evidence type="ECO:0000256" key="4">
    <source>
        <dbReference type="ARBA" id="ARBA00023186"/>
    </source>
</evidence>
<keyword evidence="3" id="KW-0496">Mitochondrion</keyword>
<protein>
    <submittedName>
        <fullName evidence="7">NADH:ubiquinone oxidoreductase intermediate-associated protein 30 domain-containing protein</fullName>
    </submittedName>
</protein>